<organism evidence="1">
    <name type="scientific">Arundo donax</name>
    <name type="common">Giant reed</name>
    <name type="synonym">Donax arundinaceus</name>
    <dbReference type="NCBI Taxonomy" id="35708"/>
    <lineage>
        <taxon>Eukaryota</taxon>
        <taxon>Viridiplantae</taxon>
        <taxon>Streptophyta</taxon>
        <taxon>Embryophyta</taxon>
        <taxon>Tracheophyta</taxon>
        <taxon>Spermatophyta</taxon>
        <taxon>Magnoliopsida</taxon>
        <taxon>Liliopsida</taxon>
        <taxon>Poales</taxon>
        <taxon>Poaceae</taxon>
        <taxon>PACMAD clade</taxon>
        <taxon>Arundinoideae</taxon>
        <taxon>Arundineae</taxon>
        <taxon>Arundo</taxon>
    </lineage>
</organism>
<sequence length="59" mass="7012">MVSGKHFVSRSMDGCWQQRARGVYMQQTHSLEKCLSFQRWTVICSVVYHSHRFLSHQIL</sequence>
<protein>
    <submittedName>
        <fullName evidence="1">Uncharacterized protein</fullName>
    </submittedName>
</protein>
<evidence type="ECO:0000313" key="1">
    <source>
        <dbReference type="EMBL" id="JAD57472.1"/>
    </source>
</evidence>
<reference evidence="1" key="1">
    <citation type="submission" date="2014-09" db="EMBL/GenBank/DDBJ databases">
        <authorList>
            <person name="Magalhaes I.L.F."/>
            <person name="Oliveira U."/>
            <person name="Santos F.R."/>
            <person name="Vidigal T.H.D.A."/>
            <person name="Brescovit A.D."/>
            <person name="Santos A.J."/>
        </authorList>
    </citation>
    <scope>NUCLEOTIDE SEQUENCE</scope>
    <source>
        <tissue evidence="1">Shoot tissue taken approximately 20 cm above the soil surface</tissue>
    </source>
</reference>
<dbReference type="AlphaFoldDB" id="A0A0A9BDU0"/>
<reference evidence="1" key="2">
    <citation type="journal article" date="2015" name="Data Brief">
        <title>Shoot transcriptome of the giant reed, Arundo donax.</title>
        <authorList>
            <person name="Barrero R.A."/>
            <person name="Guerrero F.D."/>
            <person name="Moolhuijzen P."/>
            <person name="Goolsby J.A."/>
            <person name="Tidwell J."/>
            <person name="Bellgard S.E."/>
            <person name="Bellgard M.I."/>
        </authorList>
    </citation>
    <scope>NUCLEOTIDE SEQUENCE</scope>
    <source>
        <tissue evidence="1">Shoot tissue taken approximately 20 cm above the soil surface</tissue>
    </source>
</reference>
<dbReference type="EMBL" id="GBRH01240423">
    <property type="protein sequence ID" value="JAD57472.1"/>
    <property type="molecule type" value="Transcribed_RNA"/>
</dbReference>
<proteinExistence type="predicted"/>
<name>A0A0A9BDU0_ARUDO</name>
<accession>A0A0A9BDU0</accession>